<sequence>MNVTRTLGRWSAAAALPVALLATTVANDGSIAAAAPAPKEAAFVLNATTGSFITGKTALAAGGVHTVKSYTGQATDSQILAAGSQHVIADVTLAHSPNQAERAAWAASSKFVDLSWPDLGAKTYTVIRDGKVIATTSGHSLRDTAITPGSEPSYQISGDAKGLGHTWGLNVTVPTGDTSTALAQTAQKVEAKAKKYTKTVVTWRSFIRQSWVTVPSYISKVAGCKYGSAYKYKGDGRGFSKAVSGTSFRAGVRGVVYWTKSSYDLFPETGWTKVYNKKGKLIDKRKASTKKIDFRTMTRFDGKTRAVHGQIEATDPFCPKSGIRRAGIGVFYDARLARNGDFYVSGKARPAPDHEMYLFGYTSGNKHSAKTVYQHKMSTKKFSGLECLFARACEPSTISNNGGY</sequence>
<evidence type="ECO:0000256" key="1">
    <source>
        <dbReference type="SAM" id="SignalP"/>
    </source>
</evidence>
<reference evidence="3" key="1">
    <citation type="journal article" date="2019" name="Int. J. Syst. Evol. Microbiol.">
        <title>The Global Catalogue of Microorganisms (GCM) 10K type strain sequencing project: providing services to taxonomists for standard genome sequencing and annotation.</title>
        <authorList>
            <consortium name="The Broad Institute Genomics Platform"/>
            <consortium name="The Broad Institute Genome Sequencing Center for Infectious Disease"/>
            <person name="Wu L."/>
            <person name="Ma J."/>
        </authorList>
    </citation>
    <scope>NUCLEOTIDE SEQUENCE [LARGE SCALE GENOMIC DNA]</scope>
    <source>
        <strain evidence="3">JCM 9091</strain>
    </source>
</reference>
<evidence type="ECO:0000313" key="2">
    <source>
        <dbReference type="EMBL" id="GAA3031493.1"/>
    </source>
</evidence>
<comment type="caution">
    <text evidence="2">The sequence shown here is derived from an EMBL/GenBank/DDBJ whole genome shotgun (WGS) entry which is preliminary data.</text>
</comment>
<feature type="signal peptide" evidence="1">
    <location>
        <begin position="1"/>
        <end position="26"/>
    </location>
</feature>
<accession>A0ABP6L3N8</accession>
<name>A0ABP6L3N8_9ACTN</name>
<proteinExistence type="predicted"/>
<dbReference type="EMBL" id="BAAAUF010000010">
    <property type="protein sequence ID" value="GAA3031493.1"/>
    <property type="molecule type" value="Genomic_DNA"/>
</dbReference>
<evidence type="ECO:0000313" key="3">
    <source>
        <dbReference type="Proteomes" id="UP001501532"/>
    </source>
</evidence>
<feature type="chain" id="PRO_5045904374" evidence="1">
    <location>
        <begin position="27"/>
        <end position="404"/>
    </location>
</feature>
<gene>
    <name evidence="2" type="ORF">GCM10010448_11850</name>
</gene>
<organism evidence="2 3">
    <name type="scientific">Streptomyces glomeratus</name>
    <dbReference type="NCBI Taxonomy" id="284452"/>
    <lineage>
        <taxon>Bacteria</taxon>
        <taxon>Bacillati</taxon>
        <taxon>Actinomycetota</taxon>
        <taxon>Actinomycetes</taxon>
        <taxon>Kitasatosporales</taxon>
        <taxon>Streptomycetaceae</taxon>
        <taxon>Streptomyces</taxon>
    </lineage>
</organism>
<keyword evidence="1" id="KW-0732">Signal</keyword>
<dbReference type="Proteomes" id="UP001501532">
    <property type="component" value="Unassembled WGS sequence"/>
</dbReference>
<dbReference type="RefSeq" id="WP_234513190.1">
    <property type="nucleotide sequence ID" value="NZ_BAAAUF010000010.1"/>
</dbReference>
<keyword evidence="3" id="KW-1185">Reference proteome</keyword>
<protein>
    <submittedName>
        <fullName evidence="2">Uncharacterized protein</fullName>
    </submittedName>
</protein>